<dbReference type="AlphaFoldDB" id="A0A1G6H9P9"/>
<keyword evidence="2" id="KW-0964">Secreted</keyword>
<feature type="domain" description="Pre-toxin TG" evidence="3">
    <location>
        <begin position="27"/>
        <end position="77"/>
    </location>
</feature>
<dbReference type="OrthoDB" id="2872697at2"/>
<accession>A0A1G6H9P9</accession>
<evidence type="ECO:0000256" key="1">
    <source>
        <dbReference type="ARBA" id="ARBA00004613"/>
    </source>
</evidence>
<protein>
    <submittedName>
        <fullName evidence="4">Pre-toxin TG</fullName>
    </submittedName>
</protein>
<evidence type="ECO:0000259" key="3">
    <source>
        <dbReference type="Pfam" id="PF14449"/>
    </source>
</evidence>
<sequence length="83" mass="9147">MEQLIYEELIKEKKRDAKSKGFYESEEFSMILDFTYGAGTLKSGIEAVTGVDPITGRELAPVERILASVGMVFPVVKDLLSCG</sequence>
<evidence type="ECO:0000313" key="4">
    <source>
        <dbReference type="EMBL" id="SDB91017.1"/>
    </source>
</evidence>
<dbReference type="RefSeq" id="WP_090774962.1">
    <property type="nucleotide sequence ID" value="NZ_FMYM01000003.1"/>
</dbReference>
<dbReference type="GO" id="GO:0005576">
    <property type="term" value="C:extracellular region"/>
    <property type="evidence" value="ECO:0007669"/>
    <property type="project" value="UniProtKB-SubCell"/>
</dbReference>
<name>A0A1G6H9P9_9BACI</name>
<reference evidence="5" key="1">
    <citation type="submission" date="2016-09" db="EMBL/GenBank/DDBJ databases">
        <authorList>
            <person name="Varghese N."/>
            <person name="Submissions S."/>
        </authorList>
    </citation>
    <scope>NUCLEOTIDE SEQUENCE [LARGE SCALE GENOMIC DNA]</scope>
    <source>
        <strain evidence="5">25nlg</strain>
    </source>
</reference>
<proteinExistence type="predicted"/>
<dbReference type="Pfam" id="PF14449">
    <property type="entry name" value="PT-TG"/>
    <property type="match status" value="1"/>
</dbReference>
<comment type="subcellular location">
    <subcellularLocation>
        <location evidence="1">Secreted</location>
    </subcellularLocation>
</comment>
<dbReference type="EMBL" id="FMYM01000003">
    <property type="protein sequence ID" value="SDB91017.1"/>
    <property type="molecule type" value="Genomic_DNA"/>
</dbReference>
<evidence type="ECO:0000256" key="2">
    <source>
        <dbReference type="ARBA" id="ARBA00022525"/>
    </source>
</evidence>
<gene>
    <name evidence="4" type="ORF">SAMN05421737_103100</name>
</gene>
<dbReference type="STRING" id="1464122.SAMN05421737_103100"/>
<keyword evidence="5" id="KW-1185">Reference proteome</keyword>
<evidence type="ECO:0000313" key="5">
    <source>
        <dbReference type="Proteomes" id="UP000242662"/>
    </source>
</evidence>
<dbReference type="Proteomes" id="UP000242662">
    <property type="component" value="Unassembled WGS sequence"/>
</dbReference>
<dbReference type="InterPro" id="IPR027797">
    <property type="entry name" value="PT-TG_dom"/>
</dbReference>
<organism evidence="4 5">
    <name type="scientific">Shouchella lonarensis</name>
    <dbReference type="NCBI Taxonomy" id="1464122"/>
    <lineage>
        <taxon>Bacteria</taxon>
        <taxon>Bacillati</taxon>
        <taxon>Bacillota</taxon>
        <taxon>Bacilli</taxon>
        <taxon>Bacillales</taxon>
        <taxon>Bacillaceae</taxon>
        <taxon>Shouchella</taxon>
    </lineage>
</organism>